<sequence length="212" mass="24194">MINRFLNLLLLVEKNQILDLPKLLNMISSLPKLLNEITGLLNPKILNEISSLPKLLNEISASQVPERPHIRGQRYDGASNMHGEWNELQALFAKKCRFAYYVHYIAHRLQLTLVAASKEVIPICHFFSYLTSIINLVASLSKRHDKLRDIEASHIVELIDSDIIKSNNLTQSSETDAIYDAMTSVEFVFILHFMIVMLGITDELCQALQYKS</sequence>
<name>A0A9D4AF96_9ROSI</name>
<evidence type="ECO:0008006" key="3">
    <source>
        <dbReference type="Google" id="ProtNLM"/>
    </source>
</evidence>
<dbReference type="AlphaFoldDB" id="A0A9D4AF96"/>
<comment type="caution">
    <text evidence="1">The sequence shown here is derived from an EMBL/GenBank/DDBJ whole genome shotgun (WGS) entry which is preliminary data.</text>
</comment>
<protein>
    <recommendedName>
        <fullName evidence="3">DUF4371 domain-containing protein</fullName>
    </recommendedName>
</protein>
<organism evidence="1 2">
    <name type="scientific">Gossypium stocksii</name>
    <dbReference type="NCBI Taxonomy" id="47602"/>
    <lineage>
        <taxon>Eukaryota</taxon>
        <taxon>Viridiplantae</taxon>
        <taxon>Streptophyta</taxon>
        <taxon>Embryophyta</taxon>
        <taxon>Tracheophyta</taxon>
        <taxon>Spermatophyta</taxon>
        <taxon>Magnoliopsida</taxon>
        <taxon>eudicotyledons</taxon>
        <taxon>Gunneridae</taxon>
        <taxon>Pentapetalae</taxon>
        <taxon>rosids</taxon>
        <taxon>malvids</taxon>
        <taxon>Malvales</taxon>
        <taxon>Malvaceae</taxon>
        <taxon>Malvoideae</taxon>
        <taxon>Gossypium</taxon>
    </lineage>
</organism>
<evidence type="ECO:0000313" key="2">
    <source>
        <dbReference type="Proteomes" id="UP000828251"/>
    </source>
</evidence>
<dbReference type="PANTHER" id="PTHR11697:SF230">
    <property type="entry name" value="ZINC FINGER, MYM DOMAIN CONTAINING 1"/>
    <property type="match status" value="1"/>
</dbReference>
<dbReference type="PANTHER" id="PTHR11697">
    <property type="entry name" value="GENERAL TRANSCRIPTION FACTOR 2-RELATED ZINC FINGER PROTEIN"/>
    <property type="match status" value="1"/>
</dbReference>
<dbReference type="Proteomes" id="UP000828251">
    <property type="component" value="Unassembled WGS sequence"/>
</dbReference>
<reference evidence="1 2" key="1">
    <citation type="journal article" date="2021" name="Plant Biotechnol. J.">
        <title>Multi-omics assisted identification of the key and species-specific regulatory components of drought-tolerant mechanisms in Gossypium stocksii.</title>
        <authorList>
            <person name="Yu D."/>
            <person name="Ke L."/>
            <person name="Zhang D."/>
            <person name="Wu Y."/>
            <person name="Sun Y."/>
            <person name="Mei J."/>
            <person name="Sun J."/>
            <person name="Sun Y."/>
        </authorList>
    </citation>
    <scope>NUCLEOTIDE SEQUENCE [LARGE SCALE GENOMIC DNA]</scope>
    <source>
        <strain evidence="2">cv. E1</strain>
        <tissue evidence="1">Leaf</tissue>
    </source>
</reference>
<evidence type="ECO:0000313" key="1">
    <source>
        <dbReference type="EMBL" id="KAH1113743.1"/>
    </source>
</evidence>
<keyword evidence="2" id="KW-1185">Reference proteome</keyword>
<dbReference type="OrthoDB" id="118159at2759"/>
<dbReference type="EMBL" id="JAIQCV010000003">
    <property type="protein sequence ID" value="KAH1113743.1"/>
    <property type="molecule type" value="Genomic_DNA"/>
</dbReference>
<dbReference type="InterPro" id="IPR055298">
    <property type="entry name" value="AtLOH3-like"/>
</dbReference>
<accession>A0A9D4AF96</accession>
<proteinExistence type="predicted"/>
<gene>
    <name evidence="1" type="ORF">J1N35_007121</name>
</gene>